<dbReference type="InterPro" id="IPR013783">
    <property type="entry name" value="Ig-like_fold"/>
</dbReference>
<accession>A0A553MML7</accession>
<name>A0A553MML7_9TELE</name>
<evidence type="ECO:0008006" key="4">
    <source>
        <dbReference type="Google" id="ProtNLM"/>
    </source>
</evidence>
<keyword evidence="3" id="KW-1185">Reference proteome</keyword>
<keyword evidence="1" id="KW-0732">Signal</keyword>
<sequence length="127" mass="14140">MNLATAILLVILTGPSCSEYLQSLVCPYESRNVSMRSPRVWCKRDSQDENCCTGVVIQPGLSELEQSRIHVEDDGLSFTISVRELTQGDGVYWCGIMTEKGVILKLAEDYFTNCKIFLLSLSDVPSI</sequence>
<evidence type="ECO:0000256" key="1">
    <source>
        <dbReference type="SAM" id="SignalP"/>
    </source>
</evidence>
<dbReference type="Gene3D" id="2.60.40.10">
    <property type="entry name" value="Immunoglobulins"/>
    <property type="match status" value="1"/>
</dbReference>
<feature type="signal peptide" evidence="1">
    <location>
        <begin position="1"/>
        <end position="18"/>
    </location>
</feature>
<protein>
    <recommendedName>
        <fullName evidence="4">Immunoglobulin V-set domain-containing protein</fullName>
    </recommendedName>
</protein>
<proteinExistence type="predicted"/>
<organism evidence="2 3">
    <name type="scientific">Danionella cerebrum</name>
    <dbReference type="NCBI Taxonomy" id="2873325"/>
    <lineage>
        <taxon>Eukaryota</taxon>
        <taxon>Metazoa</taxon>
        <taxon>Chordata</taxon>
        <taxon>Craniata</taxon>
        <taxon>Vertebrata</taxon>
        <taxon>Euteleostomi</taxon>
        <taxon>Actinopterygii</taxon>
        <taxon>Neopterygii</taxon>
        <taxon>Teleostei</taxon>
        <taxon>Ostariophysi</taxon>
        <taxon>Cypriniformes</taxon>
        <taxon>Danionidae</taxon>
        <taxon>Danioninae</taxon>
        <taxon>Danionella</taxon>
    </lineage>
</organism>
<gene>
    <name evidence="2" type="ORF">DNTS_023706</name>
</gene>
<comment type="caution">
    <text evidence="2">The sequence shown here is derived from an EMBL/GenBank/DDBJ whole genome shotgun (WGS) entry which is preliminary data.</text>
</comment>
<dbReference type="AlphaFoldDB" id="A0A553MML7"/>
<evidence type="ECO:0000313" key="3">
    <source>
        <dbReference type="Proteomes" id="UP000316079"/>
    </source>
</evidence>
<evidence type="ECO:0000313" key="2">
    <source>
        <dbReference type="EMBL" id="TRY54437.1"/>
    </source>
</evidence>
<dbReference type="OrthoDB" id="207081at2759"/>
<dbReference type="EMBL" id="SRMA01027345">
    <property type="protein sequence ID" value="TRY54437.1"/>
    <property type="molecule type" value="Genomic_DNA"/>
</dbReference>
<feature type="chain" id="PRO_5022063949" description="Immunoglobulin V-set domain-containing protein" evidence="1">
    <location>
        <begin position="19"/>
        <end position="127"/>
    </location>
</feature>
<reference evidence="2 3" key="1">
    <citation type="journal article" date="2019" name="Sci. Data">
        <title>Hybrid genome assembly and annotation of Danionella translucida.</title>
        <authorList>
            <person name="Kadobianskyi M."/>
            <person name="Schulze L."/>
            <person name="Schuelke M."/>
            <person name="Judkewitz B."/>
        </authorList>
    </citation>
    <scope>NUCLEOTIDE SEQUENCE [LARGE SCALE GENOMIC DNA]</scope>
    <source>
        <strain evidence="2 3">Bolton</strain>
    </source>
</reference>
<dbReference type="Proteomes" id="UP000316079">
    <property type="component" value="Unassembled WGS sequence"/>
</dbReference>